<feature type="compositionally biased region" description="Basic and acidic residues" evidence="1">
    <location>
        <begin position="172"/>
        <end position="206"/>
    </location>
</feature>
<dbReference type="AlphaFoldDB" id="A0ABD2JI39"/>
<feature type="compositionally biased region" description="Basic and acidic residues" evidence="1">
    <location>
        <begin position="125"/>
        <end position="150"/>
    </location>
</feature>
<accession>A0ABD2JI39</accession>
<organism evidence="2 3">
    <name type="scientific">Heterodera schachtii</name>
    <name type="common">Sugarbeet cyst nematode worm</name>
    <name type="synonym">Tylenchus schachtii</name>
    <dbReference type="NCBI Taxonomy" id="97005"/>
    <lineage>
        <taxon>Eukaryota</taxon>
        <taxon>Metazoa</taxon>
        <taxon>Ecdysozoa</taxon>
        <taxon>Nematoda</taxon>
        <taxon>Chromadorea</taxon>
        <taxon>Rhabditida</taxon>
        <taxon>Tylenchina</taxon>
        <taxon>Tylenchomorpha</taxon>
        <taxon>Tylenchoidea</taxon>
        <taxon>Heteroderidae</taxon>
        <taxon>Heteroderinae</taxon>
        <taxon>Heterodera</taxon>
    </lineage>
</organism>
<proteinExistence type="predicted"/>
<sequence>MGKETAKGQSQGQGHVGDTARTVSRYAFGHEGIKAEIGGGKGRGCDDAEGRGEEDGWEQRMGQKGGGGGGATTGDELLVMLTKWESSSSSSTNQPHPHPTLPTDRQQQQQHIRPSQPLPPPLTAGDERGERGGRAGRQTHGERAERRAWERAAGQGREYCSESVVRAKLWAKGRDREKEGEKERERNNGGQREREGKKQEREEDSRSPGLALPRHSSSRRGKDGRTPSTAAGEGREGNAGDG</sequence>
<keyword evidence="3" id="KW-1185">Reference proteome</keyword>
<dbReference type="Proteomes" id="UP001620645">
    <property type="component" value="Unassembled WGS sequence"/>
</dbReference>
<evidence type="ECO:0000256" key="1">
    <source>
        <dbReference type="SAM" id="MobiDB-lite"/>
    </source>
</evidence>
<feature type="compositionally biased region" description="Basic and acidic residues" evidence="1">
    <location>
        <begin position="233"/>
        <end position="242"/>
    </location>
</feature>
<evidence type="ECO:0000313" key="3">
    <source>
        <dbReference type="Proteomes" id="UP001620645"/>
    </source>
</evidence>
<evidence type="ECO:0000313" key="2">
    <source>
        <dbReference type="EMBL" id="KAL3090283.1"/>
    </source>
</evidence>
<gene>
    <name evidence="2" type="ORF">niasHS_006735</name>
</gene>
<name>A0ABD2JI39_HETSC</name>
<feature type="compositionally biased region" description="Gly residues" evidence="1">
    <location>
        <begin position="63"/>
        <end position="72"/>
    </location>
</feature>
<dbReference type="EMBL" id="JBICCN010000143">
    <property type="protein sequence ID" value="KAL3090283.1"/>
    <property type="molecule type" value="Genomic_DNA"/>
</dbReference>
<comment type="caution">
    <text evidence="2">The sequence shown here is derived from an EMBL/GenBank/DDBJ whole genome shotgun (WGS) entry which is preliminary data.</text>
</comment>
<feature type="compositionally biased region" description="Basic and acidic residues" evidence="1">
    <location>
        <begin position="43"/>
        <end position="58"/>
    </location>
</feature>
<protein>
    <submittedName>
        <fullName evidence="2">Uncharacterized protein</fullName>
    </submittedName>
</protein>
<feature type="region of interest" description="Disordered" evidence="1">
    <location>
        <begin position="1"/>
        <end position="242"/>
    </location>
</feature>
<reference evidence="2 3" key="1">
    <citation type="submission" date="2024-10" db="EMBL/GenBank/DDBJ databases">
        <authorList>
            <person name="Kim D."/>
        </authorList>
    </citation>
    <scope>NUCLEOTIDE SEQUENCE [LARGE SCALE GENOMIC DNA]</scope>
    <source>
        <strain evidence="2">Taebaek</strain>
    </source>
</reference>